<sequence length="79" mass="9191">MPTLEVQEELKVEVNHLWKASKDADTYPSWCLNLSGAMRGSRVMEVLEQSALSTLVLVHQILKLFFSYMFSEYNSWFES</sequence>
<name>A0ABP1C1H4_9BRYO</name>
<gene>
    <name evidence="1" type="ORF">CSSPJE1EN2_LOCUS23919</name>
</gene>
<proteinExistence type="predicted"/>
<evidence type="ECO:0000313" key="1">
    <source>
        <dbReference type="EMBL" id="CAK9882668.1"/>
    </source>
</evidence>
<dbReference type="Proteomes" id="UP001497522">
    <property type="component" value="Chromosome 9"/>
</dbReference>
<evidence type="ECO:0000313" key="2">
    <source>
        <dbReference type="Proteomes" id="UP001497522"/>
    </source>
</evidence>
<keyword evidence="2" id="KW-1185">Reference proteome</keyword>
<organism evidence="1 2">
    <name type="scientific">Sphagnum jensenii</name>
    <dbReference type="NCBI Taxonomy" id="128206"/>
    <lineage>
        <taxon>Eukaryota</taxon>
        <taxon>Viridiplantae</taxon>
        <taxon>Streptophyta</taxon>
        <taxon>Embryophyta</taxon>
        <taxon>Bryophyta</taxon>
        <taxon>Sphagnophytina</taxon>
        <taxon>Sphagnopsida</taxon>
        <taxon>Sphagnales</taxon>
        <taxon>Sphagnaceae</taxon>
        <taxon>Sphagnum</taxon>
    </lineage>
</organism>
<protein>
    <submittedName>
        <fullName evidence="1">Uncharacterized protein</fullName>
    </submittedName>
</protein>
<accession>A0ABP1C1H4</accession>
<reference evidence="1" key="1">
    <citation type="submission" date="2024-03" db="EMBL/GenBank/DDBJ databases">
        <authorList>
            <consortium name="ELIXIR-Norway"/>
            <consortium name="Elixir Norway"/>
        </authorList>
    </citation>
    <scope>NUCLEOTIDE SEQUENCE</scope>
</reference>
<dbReference type="EMBL" id="OZ023710">
    <property type="protein sequence ID" value="CAK9882668.1"/>
    <property type="molecule type" value="Genomic_DNA"/>
</dbReference>